<dbReference type="RefSeq" id="WP_284062028.1">
    <property type="nucleotide sequence ID" value="NZ_CP126158.1"/>
</dbReference>
<dbReference type="EMBL" id="JBHSWX010000012">
    <property type="protein sequence ID" value="MFC6787896.1"/>
    <property type="molecule type" value="Genomic_DNA"/>
</dbReference>
<evidence type="ECO:0000313" key="5">
    <source>
        <dbReference type="EMBL" id="MFC6787937.1"/>
    </source>
</evidence>
<evidence type="ECO:0000313" key="6">
    <source>
        <dbReference type="EMBL" id="MFC6787975.1"/>
    </source>
</evidence>
<sequence>MADVRVRRVEFEGPAAAGVPIPIRVGVNNNETAAFSWEEKTCNTGGEYGHKTDVTLVIRDAAGEKVFDETVRECVPRNRVGQMLGANAAVEFDPELPAGEYTVEATVSVIKEERTHSSTPRSLTVEEDSSALPGGDDPGGSNPFGGGGDDQSDDGGNNPFGGSGDALGLPNSKVVLALVALLAIAWLANSASNTAEAFT</sequence>
<evidence type="ECO:0000313" key="4">
    <source>
        <dbReference type="EMBL" id="MFC6787896.1"/>
    </source>
</evidence>
<dbReference type="EMBL" id="JBHSWX010000012">
    <property type="protein sequence ID" value="MFC6785185.1"/>
    <property type="molecule type" value="Genomic_DNA"/>
</dbReference>
<organism evidence="6 7">
    <name type="scientific">Halobaculum halobium</name>
    <dbReference type="NCBI Taxonomy" id="3032281"/>
    <lineage>
        <taxon>Archaea</taxon>
        <taxon>Methanobacteriati</taxon>
        <taxon>Methanobacteriota</taxon>
        <taxon>Stenosarchaea group</taxon>
        <taxon>Halobacteria</taxon>
        <taxon>Halobacteriales</taxon>
        <taxon>Haloferacaceae</taxon>
        <taxon>Halobaculum</taxon>
    </lineage>
</organism>
<proteinExistence type="predicted"/>
<dbReference type="Proteomes" id="UP001596443">
    <property type="component" value="Unassembled WGS sequence"/>
</dbReference>
<dbReference type="EMBL" id="JBHSWX010000012">
    <property type="protein sequence ID" value="MFC6787975.1"/>
    <property type="molecule type" value="Genomic_DNA"/>
</dbReference>
<dbReference type="GeneID" id="81211119"/>
<name>A0ABD5TFX1_9EURY</name>
<evidence type="ECO:0000313" key="7">
    <source>
        <dbReference type="Proteomes" id="UP001596443"/>
    </source>
</evidence>
<reference evidence="6" key="1">
    <citation type="journal article" date="2014" name="Int. J. Syst. Evol. Microbiol.">
        <title>Complete genome sequence of Corynebacterium casei LMG S-19264T (=DSM 44701T), isolated from a smear-ripened cheese.</title>
        <authorList>
            <consortium name="US DOE Joint Genome Institute (JGI-PGF)"/>
            <person name="Walter F."/>
            <person name="Albersmeier A."/>
            <person name="Kalinowski J."/>
            <person name="Ruckert C."/>
        </authorList>
    </citation>
    <scope>NUCLEOTIDE SEQUENCE [LARGE SCALE GENOMIC DNA]</scope>
    <source>
        <strain evidence="6">NBRC 112888</strain>
    </source>
</reference>
<keyword evidence="7" id="KW-1185">Reference proteome</keyword>
<accession>A0ABD5TFX1</accession>
<comment type="caution">
    <text evidence="6">The sequence shown here is derived from an EMBL/GenBank/DDBJ whole genome shotgun (WGS) entry which is preliminary data.</text>
</comment>
<evidence type="ECO:0000313" key="3">
    <source>
        <dbReference type="EMBL" id="MFC6785185.1"/>
    </source>
</evidence>
<feature type="region of interest" description="Disordered" evidence="1">
    <location>
        <begin position="112"/>
        <end position="164"/>
    </location>
</feature>
<evidence type="ECO:0000313" key="2">
    <source>
        <dbReference type="EMBL" id="MFC6785089.1"/>
    </source>
</evidence>
<feature type="compositionally biased region" description="Gly residues" evidence="1">
    <location>
        <begin position="136"/>
        <end position="149"/>
    </location>
</feature>
<protein>
    <submittedName>
        <fullName evidence="6">Uncharacterized protein</fullName>
    </submittedName>
</protein>
<dbReference type="EMBL" id="JBHSWX010000012">
    <property type="protein sequence ID" value="MFC6787937.1"/>
    <property type="molecule type" value="Genomic_DNA"/>
</dbReference>
<reference evidence="6" key="3">
    <citation type="submission" date="2024-09" db="EMBL/GenBank/DDBJ databases">
        <authorList>
            <person name="Sun Q."/>
        </authorList>
    </citation>
    <scope>NUCLEOTIDE SEQUENCE</scope>
    <source>
        <strain evidence="6">NBRC 112888</strain>
    </source>
</reference>
<gene>
    <name evidence="2" type="ORF">ACFQFD_03560</name>
    <name evidence="3" type="ORF">ACFQFD_04100</name>
    <name evidence="4" type="ORF">ACFQFD_18400</name>
    <name evidence="5" type="ORF">ACFQFD_18605</name>
    <name evidence="6" type="ORF">ACFQFD_18795</name>
</gene>
<evidence type="ECO:0000256" key="1">
    <source>
        <dbReference type="SAM" id="MobiDB-lite"/>
    </source>
</evidence>
<reference evidence="7" key="2">
    <citation type="journal article" date="2019" name="Int. J. Syst. Evol. Microbiol.">
        <title>The Global Catalogue of Microorganisms (GCM) 10K type strain sequencing project: providing services to taxonomists for standard genome sequencing and annotation.</title>
        <authorList>
            <consortium name="The Broad Institute Genomics Platform"/>
            <consortium name="The Broad Institute Genome Sequencing Center for Infectious Disease"/>
            <person name="Wu L."/>
            <person name="Ma J."/>
        </authorList>
    </citation>
    <scope>NUCLEOTIDE SEQUENCE [LARGE SCALE GENOMIC DNA]</scope>
    <source>
        <strain evidence="7">SYNS20</strain>
    </source>
</reference>
<dbReference type="AlphaFoldDB" id="A0ABD5TFX1"/>
<dbReference type="EMBL" id="JBHSWX010000011">
    <property type="protein sequence ID" value="MFC6785089.1"/>
    <property type="molecule type" value="Genomic_DNA"/>
</dbReference>